<dbReference type="KEGG" id="amam:HPC72_07295"/>
<evidence type="ECO:0000256" key="6">
    <source>
        <dbReference type="ARBA" id="ARBA00022840"/>
    </source>
</evidence>
<evidence type="ECO:0000256" key="7">
    <source>
        <dbReference type="ARBA" id="ARBA00023137"/>
    </source>
</evidence>
<feature type="transmembrane region" description="Helical" evidence="10">
    <location>
        <begin position="12"/>
        <end position="34"/>
    </location>
</feature>
<evidence type="ECO:0000313" key="13">
    <source>
        <dbReference type="Proteomes" id="UP000504752"/>
    </source>
</evidence>
<keyword evidence="10" id="KW-0812">Transmembrane</keyword>
<evidence type="ECO:0000256" key="5">
    <source>
        <dbReference type="ARBA" id="ARBA00022777"/>
    </source>
</evidence>
<dbReference type="AlphaFoldDB" id="A0A6M8AZM1"/>
<dbReference type="EMBL" id="CP053642">
    <property type="protein sequence ID" value="QKD80049.1"/>
    <property type="molecule type" value="Genomic_DNA"/>
</dbReference>
<dbReference type="GO" id="GO:0004715">
    <property type="term" value="F:non-membrane spanning protein tyrosine kinase activity"/>
    <property type="evidence" value="ECO:0007669"/>
    <property type="project" value="UniProtKB-EC"/>
</dbReference>
<keyword evidence="5 12" id="KW-0418">Kinase</keyword>
<feature type="transmembrane region" description="Helical" evidence="10">
    <location>
        <begin position="176"/>
        <end position="198"/>
    </location>
</feature>
<comment type="similarity">
    <text evidence="1">Belongs to the CpsD/CapB family.</text>
</comment>
<evidence type="ECO:0000259" key="11">
    <source>
        <dbReference type="Pfam" id="PF13614"/>
    </source>
</evidence>
<evidence type="ECO:0000256" key="10">
    <source>
        <dbReference type="SAM" id="Phobius"/>
    </source>
</evidence>
<dbReference type="NCBIfam" id="TIGR01007">
    <property type="entry name" value="eps_fam"/>
    <property type="match status" value="1"/>
</dbReference>
<sequence length="487" mass="49245">MTLEDLLLLARRSWRVLTIGVLVGGLLAAGAALLGPRSYTATSIAYVKVDASIAAAKNNPTSYQLVAAQLAERKAKSLLPVITSETVAQGVIDSLRLAGTTPTALADSIKAKHVAGADTVVVEATADTPERARRIADETVRQSNQEFAALNGEDIPVGVELMTSAELRAAPRSPSIMLLLGAGLLGGLVASYLGVLVVEVLNKRVRGAGEALAVLDSPVLGALPHSDLIRNGADASDPAIEEELRKLRTNFIRATATAGRSAVISSAVRAEGRTTITVGLARVLAMSGHRVVLIEGDLRAPSLASVLGVDGRRAGLAQVLAGAAAVEDALVRTSMPGLSVIPAGALPGNPSELLGSSRMTELLESLSADAIVLIDSPPTSQATDAAVLAAQADGALIVVSTGTTTSAQLRQTAQALEQGGGRILGVVLNAVNKRGFLDGGPVDALIPGGASRADGARGAIGSGAPAPAIPARGNGPAGLLSDRSAES</sequence>
<feature type="compositionally biased region" description="Low complexity" evidence="9">
    <location>
        <begin position="456"/>
        <end position="478"/>
    </location>
</feature>
<evidence type="ECO:0000256" key="4">
    <source>
        <dbReference type="ARBA" id="ARBA00022741"/>
    </source>
</evidence>
<dbReference type="PANTHER" id="PTHR32309:SF13">
    <property type="entry name" value="FERRIC ENTEROBACTIN TRANSPORT PROTEIN FEPE"/>
    <property type="match status" value="1"/>
</dbReference>
<dbReference type="Pfam" id="PF13614">
    <property type="entry name" value="AAA_31"/>
    <property type="match status" value="1"/>
</dbReference>
<feature type="region of interest" description="Disordered" evidence="9">
    <location>
        <begin position="456"/>
        <end position="487"/>
    </location>
</feature>
<dbReference type="EC" id="2.7.10.2" evidence="2"/>
<name>A0A6M8AZM1_9ACTO</name>
<dbReference type="SUPFAM" id="SSF52540">
    <property type="entry name" value="P-loop containing nucleoside triphosphate hydrolases"/>
    <property type="match status" value="1"/>
</dbReference>
<organism evidence="12 13">
    <name type="scientific">Actinomyces marmotae</name>
    <dbReference type="NCBI Taxonomy" id="2737173"/>
    <lineage>
        <taxon>Bacteria</taxon>
        <taxon>Bacillati</taxon>
        <taxon>Actinomycetota</taxon>
        <taxon>Actinomycetes</taxon>
        <taxon>Actinomycetales</taxon>
        <taxon>Actinomycetaceae</taxon>
        <taxon>Actinomyces</taxon>
    </lineage>
</organism>
<dbReference type="InterPro" id="IPR050445">
    <property type="entry name" value="Bact_polysacc_biosynth/exp"/>
</dbReference>
<dbReference type="PANTHER" id="PTHR32309">
    <property type="entry name" value="TYROSINE-PROTEIN KINASE"/>
    <property type="match status" value="1"/>
</dbReference>
<dbReference type="Proteomes" id="UP000504752">
    <property type="component" value="Chromosome"/>
</dbReference>
<dbReference type="CDD" id="cd05387">
    <property type="entry name" value="BY-kinase"/>
    <property type="match status" value="1"/>
</dbReference>
<evidence type="ECO:0000256" key="8">
    <source>
        <dbReference type="ARBA" id="ARBA00051245"/>
    </source>
</evidence>
<reference evidence="12 13" key="1">
    <citation type="submission" date="2020-05" db="EMBL/GenBank/DDBJ databases">
        <title>Actinomyces sp. zg-325.</title>
        <authorList>
            <person name="Yang C."/>
        </authorList>
    </citation>
    <scope>NUCLEOTIDE SEQUENCE [LARGE SCALE GENOMIC DNA]</scope>
    <source>
        <strain evidence="13">zg-325</strain>
    </source>
</reference>
<keyword evidence="13" id="KW-1185">Reference proteome</keyword>
<evidence type="ECO:0000313" key="12">
    <source>
        <dbReference type="EMBL" id="QKD80049.1"/>
    </source>
</evidence>
<dbReference type="Gene3D" id="3.40.50.300">
    <property type="entry name" value="P-loop containing nucleotide triphosphate hydrolases"/>
    <property type="match status" value="1"/>
</dbReference>
<keyword evidence="10" id="KW-1133">Transmembrane helix</keyword>
<keyword evidence="10" id="KW-0472">Membrane</keyword>
<dbReference type="InterPro" id="IPR005702">
    <property type="entry name" value="Wzc-like_C"/>
</dbReference>
<accession>A0A6M8AZM1</accession>
<gene>
    <name evidence="12" type="ORF">HPC72_07295</name>
</gene>
<proteinExistence type="inferred from homology"/>
<keyword evidence="7" id="KW-0829">Tyrosine-protein kinase</keyword>
<evidence type="ECO:0000256" key="9">
    <source>
        <dbReference type="SAM" id="MobiDB-lite"/>
    </source>
</evidence>
<feature type="domain" description="AAA" evidence="11">
    <location>
        <begin position="272"/>
        <end position="405"/>
    </location>
</feature>
<evidence type="ECO:0000256" key="3">
    <source>
        <dbReference type="ARBA" id="ARBA00022679"/>
    </source>
</evidence>
<keyword evidence="6" id="KW-0067">ATP-binding</keyword>
<protein>
    <recommendedName>
        <fullName evidence="2">non-specific protein-tyrosine kinase</fullName>
        <ecNumber evidence="2">2.7.10.2</ecNumber>
    </recommendedName>
</protein>
<dbReference type="GO" id="GO:0005524">
    <property type="term" value="F:ATP binding"/>
    <property type="evidence" value="ECO:0007669"/>
    <property type="project" value="UniProtKB-KW"/>
</dbReference>
<evidence type="ECO:0000256" key="1">
    <source>
        <dbReference type="ARBA" id="ARBA00007316"/>
    </source>
</evidence>
<evidence type="ECO:0000256" key="2">
    <source>
        <dbReference type="ARBA" id="ARBA00011903"/>
    </source>
</evidence>
<dbReference type="InterPro" id="IPR027417">
    <property type="entry name" value="P-loop_NTPase"/>
</dbReference>
<keyword evidence="3 12" id="KW-0808">Transferase</keyword>
<dbReference type="RefSeq" id="WP_159524402.1">
    <property type="nucleotide sequence ID" value="NZ_CP053642.1"/>
</dbReference>
<keyword evidence="4" id="KW-0547">Nucleotide-binding</keyword>
<comment type="catalytic activity">
    <reaction evidence="8">
        <text>L-tyrosyl-[protein] + ATP = O-phospho-L-tyrosyl-[protein] + ADP + H(+)</text>
        <dbReference type="Rhea" id="RHEA:10596"/>
        <dbReference type="Rhea" id="RHEA-COMP:10136"/>
        <dbReference type="Rhea" id="RHEA-COMP:20101"/>
        <dbReference type="ChEBI" id="CHEBI:15378"/>
        <dbReference type="ChEBI" id="CHEBI:30616"/>
        <dbReference type="ChEBI" id="CHEBI:46858"/>
        <dbReference type="ChEBI" id="CHEBI:61978"/>
        <dbReference type="ChEBI" id="CHEBI:456216"/>
        <dbReference type="EC" id="2.7.10.2"/>
    </reaction>
</comment>
<dbReference type="InterPro" id="IPR025669">
    <property type="entry name" value="AAA_dom"/>
</dbReference>